<feature type="transmembrane region" description="Helical" evidence="2">
    <location>
        <begin position="79"/>
        <end position="98"/>
    </location>
</feature>
<feature type="domain" description="DUF2231" evidence="4">
    <location>
        <begin position="74"/>
        <end position="191"/>
    </location>
</feature>
<organism evidence="5 6">
    <name type="scientific">Qipengyuania pelagi</name>
    <dbReference type="NCBI Taxonomy" id="994320"/>
    <lineage>
        <taxon>Bacteria</taxon>
        <taxon>Pseudomonadati</taxon>
        <taxon>Pseudomonadota</taxon>
        <taxon>Alphaproteobacteria</taxon>
        <taxon>Sphingomonadales</taxon>
        <taxon>Erythrobacteraceae</taxon>
        <taxon>Qipengyuania</taxon>
    </lineage>
</organism>
<protein>
    <recommendedName>
        <fullName evidence="4">DUF2231 domain-containing protein</fullName>
    </recommendedName>
</protein>
<keyword evidence="2" id="KW-0812">Transmembrane</keyword>
<dbReference type="AlphaFoldDB" id="A0A844Y8W8"/>
<evidence type="ECO:0000313" key="5">
    <source>
        <dbReference type="EMBL" id="MXO55160.1"/>
    </source>
</evidence>
<dbReference type="Pfam" id="PF09990">
    <property type="entry name" value="DUF2231"/>
    <property type="match status" value="1"/>
</dbReference>
<feature type="region of interest" description="Disordered" evidence="1">
    <location>
        <begin position="23"/>
        <end position="67"/>
    </location>
</feature>
<evidence type="ECO:0000256" key="2">
    <source>
        <dbReference type="SAM" id="Phobius"/>
    </source>
</evidence>
<evidence type="ECO:0000313" key="6">
    <source>
        <dbReference type="Proteomes" id="UP000430272"/>
    </source>
</evidence>
<proteinExistence type="predicted"/>
<dbReference type="EMBL" id="WTYD01000004">
    <property type="protein sequence ID" value="MXO55160.1"/>
    <property type="molecule type" value="Genomic_DNA"/>
</dbReference>
<keyword evidence="2" id="KW-0472">Membrane</keyword>
<sequence>MAATLVLILAILAQPAVAHGGEKHGAAKAPVGTEAPAASAQDSDGPASPGSETPEVPRADSEHASSSGSVLTRLHPATVHFPIALLIVAALVEMLAVARSSAPLAQAANVMTVAGAAGAVIAALFGWIHTGIWFGGGATMHWHRWTGTGLALAAPLAALLAFRADRGAFRIVIVLIAAALVAQGYWGAELAQGPGHLGLGI</sequence>
<keyword evidence="3" id="KW-0732">Signal</keyword>
<feature type="transmembrane region" description="Helical" evidence="2">
    <location>
        <begin position="110"/>
        <end position="130"/>
    </location>
</feature>
<reference evidence="5 6" key="1">
    <citation type="submission" date="2019-12" db="EMBL/GenBank/DDBJ databases">
        <title>Genomic-based taxomic classification of the family Erythrobacteraceae.</title>
        <authorList>
            <person name="Xu L."/>
        </authorList>
    </citation>
    <scope>NUCLEOTIDE SEQUENCE [LARGE SCALE GENOMIC DNA]</scope>
    <source>
        <strain evidence="5 6">JCM 17468</strain>
    </source>
</reference>
<evidence type="ECO:0000256" key="1">
    <source>
        <dbReference type="SAM" id="MobiDB-lite"/>
    </source>
</evidence>
<evidence type="ECO:0000256" key="3">
    <source>
        <dbReference type="SAM" id="SignalP"/>
    </source>
</evidence>
<feature type="chain" id="PRO_5032403447" description="DUF2231 domain-containing protein" evidence="3">
    <location>
        <begin position="19"/>
        <end position="201"/>
    </location>
</feature>
<name>A0A844Y8W8_9SPHN</name>
<feature type="signal peptide" evidence="3">
    <location>
        <begin position="1"/>
        <end position="18"/>
    </location>
</feature>
<dbReference type="Proteomes" id="UP000430272">
    <property type="component" value="Unassembled WGS sequence"/>
</dbReference>
<dbReference type="OrthoDB" id="7500556at2"/>
<feature type="transmembrane region" description="Helical" evidence="2">
    <location>
        <begin position="169"/>
        <end position="188"/>
    </location>
</feature>
<keyword evidence="2" id="KW-1133">Transmembrane helix</keyword>
<keyword evidence="6" id="KW-1185">Reference proteome</keyword>
<gene>
    <name evidence="5" type="ORF">GRI47_14240</name>
</gene>
<dbReference type="InterPro" id="IPR019251">
    <property type="entry name" value="DUF2231_TM"/>
</dbReference>
<comment type="caution">
    <text evidence="5">The sequence shown here is derived from an EMBL/GenBank/DDBJ whole genome shotgun (WGS) entry which is preliminary data.</text>
</comment>
<feature type="transmembrane region" description="Helical" evidence="2">
    <location>
        <begin position="142"/>
        <end position="162"/>
    </location>
</feature>
<evidence type="ECO:0000259" key="4">
    <source>
        <dbReference type="Pfam" id="PF09990"/>
    </source>
</evidence>
<accession>A0A844Y8W8</accession>